<name>A0A7S8FDX0_9BACT</name>
<accession>A0A7S8FDX0</accession>
<evidence type="ECO:0000313" key="1">
    <source>
        <dbReference type="EMBL" id="QPD04012.1"/>
    </source>
</evidence>
<reference evidence="1 2" key="1">
    <citation type="journal article" date="2020" name="ISME J.">
        <title>Enrichment and physiological characterization of a novel comammox Nitrospira indicates ammonium inhibition of complete nitrification.</title>
        <authorList>
            <person name="Sakoula D."/>
            <person name="Koch H."/>
            <person name="Frank J."/>
            <person name="Jetten M.S.M."/>
            <person name="van Kessel M.A.H.J."/>
            <person name="Lucker S."/>
        </authorList>
    </citation>
    <scope>NUCLEOTIDE SEQUENCE [LARGE SCALE GENOMIC DNA]</scope>
    <source>
        <strain evidence="1">Comreactor17</strain>
    </source>
</reference>
<dbReference type="Proteomes" id="UP000593737">
    <property type="component" value="Chromosome"/>
</dbReference>
<organism evidence="1 2">
    <name type="scientific">Candidatus Nitrospira kreftii</name>
    <dbReference type="NCBI Taxonomy" id="2652173"/>
    <lineage>
        <taxon>Bacteria</taxon>
        <taxon>Pseudomonadati</taxon>
        <taxon>Nitrospirota</taxon>
        <taxon>Nitrospiria</taxon>
        <taxon>Nitrospirales</taxon>
        <taxon>Nitrospiraceae</taxon>
        <taxon>Nitrospira</taxon>
    </lineage>
</organism>
<dbReference type="EMBL" id="CP047423">
    <property type="protein sequence ID" value="QPD04012.1"/>
    <property type="molecule type" value="Genomic_DNA"/>
</dbReference>
<evidence type="ECO:0000313" key="2">
    <source>
        <dbReference type="Proteomes" id="UP000593737"/>
    </source>
</evidence>
<dbReference type="KEGG" id="nkf:Nkreftii_001786"/>
<gene>
    <name evidence="1" type="ORF">Nkreftii_001786</name>
</gene>
<protein>
    <submittedName>
        <fullName evidence="1">Uncharacterized protein</fullName>
    </submittedName>
</protein>
<proteinExistence type="predicted"/>
<sequence length="127" mass="14976">MLTTMEPPNWVYWPDQGKWRAYPEGSPDSEIQAVSFEELQFQIQRLNQEVKRTHREISRIERPRRIVLDLDAPQYVLSQDQGKWHGHLLGYPEHSTQGESFDEVQFKLSQLCRNLMTAKQLPLRKAA</sequence>
<dbReference type="AlphaFoldDB" id="A0A7S8FDX0"/>